<dbReference type="AlphaFoldDB" id="A0A821HT40"/>
<dbReference type="Proteomes" id="UP000663862">
    <property type="component" value="Unassembled WGS sequence"/>
</dbReference>
<evidence type="ECO:0000313" key="1">
    <source>
        <dbReference type="EMBL" id="CAF4687917.1"/>
    </source>
</evidence>
<name>A0A821HT40_9BILA</name>
<proteinExistence type="predicted"/>
<feature type="non-terminal residue" evidence="1">
    <location>
        <position position="521"/>
    </location>
</feature>
<accession>A0A821HT40</accession>
<sequence length="521" mass="60484">MKAQQKVPVPCQLDREKEGKELMNMINIDSVRIEIKCVEYLYEKPEHKQPRRNMWDNKIQLFTKEPDTLISESAIKPLKSLVISNYVEDIFTDIILDPIHCKKTWYLKILAGNGDTGSWTEMGIIQLQDVDICSLEDIDVYYKFGKYKDNTIKIRITPNTSIQLCDIVIQEGTVKKDESITSTLDESTADPITTDESITLADTLVDHAYFDLLEKYRELNAKDRKKQLKNWIEDLNRLCKNIEKTKVSDCEMPRSPSYYSIPKQESIATMPTIALEKDMQLLKISSPPTHHLLMTQLTLKYEYLERTIVRTVNTLNAMVDENELNRIQHGIFLGFDSADTLKRELQIFKETFHFEKLATTLSKLHDASLAIEKDLQSNIEFRQALDKSLETFQRSGVLVELSKNDEIVSKESINKINTIRMRLLLRDGSALAQRELNFGLEIYHILICIELNLIQLIVHPLETKEHCEKAISLLDTIKNHLIRKQQQTLMNEKQLTTFQVIIDETLVLIHERKKQMRSITQ</sequence>
<evidence type="ECO:0000313" key="2">
    <source>
        <dbReference type="Proteomes" id="UP000663862"/>
    </source>
</evidence>
<protein>
    <submittedName>
        <fullName evidence="1">Uncharacterized protein</fullName>
    </submittedName>
</protein>
<comment type="caution">
    <text evidence="1">The sequence shown here is derived from an EMBL/GenBank/DDBJ whole genome shotgun (WGS) entry which is preliminary data.</text>
</comment>
<organism evidence="1 2">
    <name type="scientific">Rotaria socialis</name>
    <dbReference type="NCBI Taxonomy" id="392032"/>
    <lineage>
        <taxon>Eukaryota</taxon>
        <taxon>Metazoa</taxon>
        <taxon>Spiralia</taxon>
        <taxon>Gnathifera</taxon>
        <taxon>Rotifera</taxon>
        <taxon>Eurotatoria</taxon>
        <taxon>Bdelloidea</taxon>
        <taxon>Philodinida</taxon>
        <taxon>Philodinidae</taxon>
        <taxon>Rotaria</taxon>
    </lineage>
</organism>
<dbReference type="EMBL" id="CAJOBQ010008034">
    <property type="protein sequence ID" value="CAF4687917.1"/>
    <property type="molecule type" value="Genomic_DNA"/>
</dbReference>
<reference evidence="1" key="1">
    <citation type="submission" date="2021-02" db="EMBL/GenBank/DDBJ databases">
        <authorList>
            <person name="Nowell W R."/>
        </authorList>
    </citation>
    <scope>NUCLEOTIDE SEQUENCE</scope>
</reference>
<gene>
    <name evidence="1" type="ORF">TSG867_LOCUS32715</name>
</gene>